<name>A0AA36N5Y9_9DINO</name>
<evidence type="ECO:0000256" key="1">
    <source>
        <dbReference type="SAM" id="MobiDB-lite"/>
    </source>
</evidence>
<feature type="region of interest" description="Disordered" evidence="1">
    <location>
        <begin position="1"/>
        <end position="25"/>
    </location>
</feature>
<protein>
    <submittedName>
        <fullName evidence="2">Uncharacterized protein</fullName>
    </submittedName>
</protein>
<dbReference type="AlphaFoldDB" id="A0AA36N5Y9"/>
<proteinExistence type="predicted"/>
<reference evidence="2" key="1">
    <citation type="submission" date="2023-08" db="EMBL/GenBank/DDBJ databases">
        <authorList>
            <person name="Chen Y."/>
            <person name="Shah S."/>
            <person name="Dougan E. K."/>
            <person name="Thang M."/>
            <person name="Chan C."/>
        </authorList>
    </citation>
    <scope>NUCLEOTIDE SEQUENCE</scope>
</reference>
<dbReference type="EMBL" id="CAUJNA010003357">
    <property type="protein sequence ID" value="CAJ1400040.1"/>
    <property type="molecule type" value="Genomic_DNA"/>
</dbReference>
<accession>A0AA36N5Y9</accession>
<feature type="region of interest" description="Disordered" evidence="1">
    <location>
        <begin position="62"/>
        <end position="88"/>
    </location>
</feature>
<evidence type="ECO:0000313" key="3">
    <source>
        <dbReference type="Proteomes" id="UP001178507"/>
    </source>
</evidence>
<sequence length="216" mass="22937">MEDRHAVDLLLANGPPSPRCDTDSPRALQHKSWYERQLRACVAFCGTGVVVVDEDPEEILSASSKSNSGVESSDLGLELSPSIASGTDPDFRSDMSMEEVSMDAAVADATPGGVQVAVDADLDPIQDAWLSADVGMETDIVERALLRDAAEYMECQITDSHVPDLSQRAYALPAAAATGTSALDGGSNGYDFMALQARESPAPPPTKYGRCPRCQD</sequence>
<dbReference type="Proteomes" id="UP001178507">
    <property type="component" value="Unassembled WGS sequence"/>
</dbReference>
<organism evidence="2 3">
    <name type="scientific">Effrenium voratum</name>
    <dbReference type="NCBI Taxonomy" id="2562239"/>
    <lineage>
        <taxon>Eukaryota</taxon>
        <taxon>Sar</taxon>
        <taxon>Alveolata</taxon>
        <taxon>Dinophyceae</taxon>
        <taxon>Suessiales</taxon>
        <taxon>Symbiodiniaceae</taxon>
        <taxon>Effrenium</taxon>
    </lineage>
</organism>
<feature type="compositionally biased region" description="Polar residues" evidence="1">
    <location>
        <begin position="62"/>
        <end position="71"/>
    </location>
</feature>
<evidence type="ECO:0000313" key="2">
    <source>
        <dbReference type="EMBL" id="CAJ1400040.1"/>
    </source>
</evidence>
<feature type="region of interest" description="Disordered" evidence="1">
    <location>
        <begin position="197"/>
        <end position="216"/>
    </location>
</feature>
<keyword evidence="3" id="KW-1185">Reference proteome</keyword>
<gene>
    <name evidence="2" type="ORF">EVOR1521_LOCUS23470</name>
</gene>
<comment type="caution">
    <text evidence="2">The sequence shown here is derived from an EMBL/GenBank/DDBJ whole genome shotgun (WGS) entry which is preliminary data.</text>
</comment>